<dbReference type="GO" id="GO:0004888">
    <property type="term" value="F:transmembrane signaling receptor activity"/>
    <property type="evidence" value="ECO:0007669"/>
    <property type="project" value="TreeGrafter"/>
</dbReference>
<dbReference type="InterPro" id="IPR004089">
    <property type="entry name" value="MCPsignal_dom"/>
</dbReference>
<evidence type="ECO:0000256" key="8">
    <source>
        <dbReference type="PROSITE-ProRule" id="PRU00284"/>
    </source>
</evidence>
<evidence type="ECO:0000256" key="9">
    <source>
        <dbReference type="SAM" id="Phobius"/>
    </source>
</evidence>
<dbReference type="CDD" id="cd11386">
    <property type="entry name" value="MCP_signal"/>
    <property type="match status" value="1"/>
</dbReference>
<dbReference type="Pfam" id="PF00672">
    <property type="entry name" value="HAMP"/>
    <property type="match status" value="1"/>
</dbReference>
<dbReference type="InterPro" id="IPR003660">
    <property type="entry name" value="HAMP_dom"/>
</dbReference>
<evidence type="ECO:0000259" key="11">
    <source>
        <dbReference type="PROSITE" id="PS50885"/>
    </source>
</evidence>
<feature type="transmembrane region" description="Helical" evidence="9">
    <location>
        <begin position="12"/>
        <end position="38"/>
    </location>
</feature>
<dbReference type="EMBL" id="CM001487">
    <property type="protein sequence ID" value="EIM55944.1"/>
    <property type="molecule type" value="Genomic_DNA"/>
</dbReference>
<keyword evidence="3" id="KW-0145">Chemotaxis</keyword>
<dbReference type="SMART" id="SM01049">
    <property type="entry name" value="Cache_2"/>
    <property type="match status" value="1"/>
</dbReference>
<name>I5AQ71_EUBC6</name>
<dbReference type="Gene3D" id="3.30.450.20">
    <property type="entry name" value="PAS domain"/>
    <property type="match status" value="1"/>
</dbReference>
<dbReference type="GO" id="GO:0006935">
    <property type="term" value="P:chemotaxis"/>
    <property type="evidence" value="ECO:0007669"/>
    <property type="project" value="UniProtKB-KW"/>
</dbReference>
<dbReference type="InterPro" id="IPR051310">
    <property type="entry name" value="MCP_chemotaxis"/>
</dbReference>
<evidence type="ECO:0000256" key="3">
    <source>
        <dbReference type="ARBA" id="ARBA00022500"/>
    </source>
</evidence>
<evidence type="ECO:0000256" key="5">
    <source>
        <dbReference type="ARBA" id="ARBA00022989"/>
    </source>
</evidence>
<dbReference type="SMART" id="SM00283">
    <property type="entry name" value="MA"/>
    <property type="match status" value="1"/>
</dbReference>
<reference evidence="12 13" key="2">
    <citation type="submission" date="2012-02" db="EMBL/GenBank/DDBJ databases">
        <title>Improved High-Quality Draft sequence of Eubacterium cellulosolvens 6.</title>
        <authorList>
            <consortium name="US DOE Joint Genome Institute"/>
            <person name="Lucas S."/>
            <person name="Han J."/>
            <person name="Lapidus A."/>
            <person name="Cheng J.-F."/>
            <person name="Goodwin L."/>
            <person name="Pitluck S."/>
            <person name="Peters L."/>
            <person name="Mikhailova N."/>
            <person name="Gu W."/>
            <person name="Detter J.C."/>
            <person name="Han C."/>
            <person name="Tapia R."/>
            <person name="Land M."/>
            <person name="Hauser L."/>
            <person name="Kyrpides N."/>
            <person name="Ivanova N."/>
            <person name="Pagani I."/>
            <person name="Johnson E."/>
            <person name="Mukhopadhyay B."/>
            <person name="Anderson I."/>
            <person name="Woyke T."/>
        </authorList>
    </citation>
    <scope>NUCLEOTIDE SEQUENCE [LARGE SCALE GENOMIC DNA]</scope>
    <source>
        <strain evidence="12 13">6</strain>
    </source>
</reference>
<reference evidence="12 13" key="1">
    <citation type="submission" date="2010-08" db="EMBL/GenBank/DDBJ databases">
        <authorList>
            <consortium name="US DOE Joint Genome Institute (JGI-PGF)"/>
            <person name="Lucas S."/>
            <person name="Copeland A."/>
            <person name="Lapidus A."/>
            <person name="Cheng J.-F."/>
            <person name="Bruce D."/>
            <person name="Goodwin L."/>
            <person name="Pitluck S."/>
            <person name="Land M.L."/>
            <person name="Hauser L."/>
            <person name="Chang Y.-J."/>
            <person name="Anderson I.J."/>
            <person name="Johnson E."/>
            <person name="Mulhopadhyay B."/>
            <person name="Kyrpides N."/>
            <person name="Woyke T.J."/>
        </authorList>
    </citation>
    <scope>NUCLEOTIDE SEQUENCE [LARGE SCALE GENOMIC DNA]</scope>
    <source>
        <strain evidence="12 13">6</strain>
    </source>
</reference>
<comment type="subcellular location">
    <subcellularLocation>
        <location evidence="1">Cell membrane</location>
        <topology evidence="1">Multi-pass membrane protein</topology>
    </subcellularLocation>
</comment>
<dbReference type="CDD" id="cd06225">
    <property type="entry name" value="HAMP"/>
    <property type="match status" value="1"/>
</dbReference>
<dbReference type="GO" id="GO:0007165">
    <property type="term" value="P:signal transduction"/>
    <property type="evidence" value="ECO:0007669"/>
    <property type="project" value="UniProtKB-KW"/>
</dbReference>
<evidence type="ECO:0000256" key="4">
    <source>
        <dbReference type="ARBA" id="ARBA00022692"/>
    </source>
</evidence>
<evidence type="ECO:0000313" key="13">
    <source>
        <dbReference type="Proteomes" id="UP000005753"/>
    </source>
</evidence>
<gene>
    <name evidence="12" type="ORF">EubceDRAFT1_0078</name>
</gene>
<keyword evidence="2" id="KW-1003">Cell membrane</keyword>
<sequence length="590" mass="64642">MKEKGTKLGIHSLRFAIVTMLLLTALLTALGVAVFTIWGTVRTNNRQVNAYRSRLEEDVMAKLKQETEIAICMIDQIHQRELKGEYTEEEAKKLAADIVRELRYDDGSGYFWIDTYEGVNVVLLGRDTEGQSRWDSVDPDGNHFIQEMIKNGRQEGGGYTDLMFAKPNETEPLPKKNYTCAYEPYEWVIGTGVWIDDLDEAANSYVTEANRSIKNTILNLMVFFVGVAVVITFVAFGLSTILVAPVKKITKAAQRIAKGDFDVDLDVKAKNEVGILGNAFGETIVQLQNYQGYIDEIAEALNDVSEGNLDIQFQRQYVGQFAKLKENMDVLLSKLNATMGEINTTAENVKRVSDQVSSGAQALAQGATEQASSIEKLSDTMGEISDKVNDTANMARQALDFSTDVGKDMKISNKKMEEMSRAMEEIIERSNEISKIIKTIDDIAFQTNILSLNAAIEAARAGQAGKGFAVVADEVGNLAKKSQEAAKDTAALIEQTIEAVQKGGEITSQTAESIESVSHGAKQITELVSKISEASAEEADGIKQVTDGIDQISSVVQTNAATAEESAASSDEMTKMAKTLRDEVGHFKLR</sequence>
<dbReference type="STRING" id="633697.EubceDRAFT1_0078"/>
<protein>
    <submittedName>
        <fullName evidence="12">Methyl-accepting chemotaxis protein</fullName>
    </submittedName>
</protein>
<evidence type="ECO:0000259" key="10">
    <source>
        <dbReference type="PROSITE" id="PS50111"/>
    </source>
</evidence>
<evidence type="ECO:0000313" key="12">
    <source>
        <dbReference type="EMBL" id="EIM55944.1"/>
    </source>
</evidence>
<dbReference type="Gene3D" id="1.10.287.950">
    <property type="entry name" value="Methyl-accepting chemotaxis protein"/>
    <property type="match status" value="1"/>
</dbReference>
<dbReference type="Pfam" id="PF00015">
    <property type="entry name" value="MCPsignal"/>
    <property type="match status" value="1"/>
</dbReference>
<dbReference type="PROSITE" id="PS50111">
    <property type="entry name" value="CHEMOTAXIS_TRANSDUC_2"/>
    <property type="match status" value="1"/>
</dbReference>
<feature type="domain" description="HAMP" evidence="11">
    <location>
        <begin position="240"/>
        <end position="292"/>
    </location>
</feature>
<dbReference type="PROSITE" id="PS50885">
    <property type="entry name" value="HAMP"/>
    <property type="match status" value="1"/>
</dbReference>
<dbReference type="InterPro" id="IPR033480">
    <property type="entry name" value="sCache_2"/>
</dbReference>
<dbReference type="HOGENOM" id="CLU_000445_107_19_9"/>
<keyword evidence="13" id="KW-1185">Reference proteome</keyword>
<accession>I5AQ71</accession>
<evidence type="ECO:0000256" key="7">
    <source>
        <dbReference type="ARBA" id="ARBA00029447"/>
    </source>
</evidence>
<dbReference type="SMART" id="SM00304">
    <property type="entry name" value="HAMP"/>
    <property type="match status" value="2"/>
</dbReference>
<organism evidence="12 13">
    <name type="scientific">Eubacterium cellulosolvens (strain ATCC 43171 / JCM 9499 / 6)</name>
    <name type="common">Cillobacterium cellulosolvens</name>
    <dbReference type="NCBI Taxonomy" id="633697"/>
    <lineage>
        <taxon>Bacteria</taxon>
        <taxon>Bacillati</taxon>
        <taxon>Bacillota</taxon>
        <taxon>Clostridia</taxon>
        <taxon>Eubacteriales</taxon>
        <taxon>Eubacteriaceae</taxon>
        <taxon>Eubacterium</taxon>
    </lineage>
</organism>
<proteinExistence type="inferred from homology"/>
<dbReference type="Proteomes" id="UP000005753">
    <property type="component" value="Chromosome"/>
</dbReference>
<dbReference type="Pfam" id="PF18947">
    <property type="entry name" value="HAMP_2"/>
    <property type="match status" value="1"/>
</dbReference>
<dbReference type="PANTHER" id="PTHR43531">
    <property type="entry name" value="PROTEIN ICFG"/>
    <property type="match status" value="1"/>
</dbReference>
<comment type="similarity">
    <text evidence="7">Belongs to the methyl-accepting chemotaxis (MCP) protein family.</text>
</comment>
<evidence type="ECO:0000256" key="6">
    <source>
        <dbReference type="ARBA" id="ARBA00023136"/>
    </source>
</evidence>
<feature type="transmembrane region" description="Helical" evidence="9">
    <location>
        <begin position="220"/>
        <end position="246"/>
    </location>
</feature>
<feature type="domain" description="Methyl-accepting transducer" evidence="10">
    <location>
        <begin position="345"/>
        <end position="574"/>
    </location>
</feature>
<keyword evidence="4 9" id="KW-0812">Transmembrane</keyword>
<dbReference type="OrthoDB" id="1761868at2"/>
<evidence type="ECO:0000256" key="2">
    <source>
        <dbReference type="ARBA" id="ARBA00022475"/>
    </source>
</evidence>
<dbReference type="Pfam" id="PF17200">
    <property type="entry name" value="sCache_2"/>
    <property type="match status" value="1"/>
</dbReference>
<evidence type="ECO:0000256" key="1">
    <source>
        <dbReference type="ARBA" id="ARBA00004651"/>
    </source>
</evidence>
<dbReference type="SUPFAM" id="SSF58104">
    <property type="entry name" value="Methyl-accepting chemotaxis protein (MCP) signaling domain"/>
    <property type="match status" value="1"/>
</dbReference>
<dbReference type="eggNOG" id="COG0840">
    <property type="taxonomic scope" value="Bacteria"/>
</dbReference>
<dbReference type="GO" id="GO:0005886">
    <property type="term" value="C:plasma membrane"/>
    <property type="evidence" value="ECO:0007669"/>
    <property type="project" value="UniProtKB-SubCell"/>
</dbReference>
<keyword evidence="5 9" id="KW-1133">Transmembrane helix</keyword>
<dbReference type="PANTHER" id="PTHR43531:SF11">
    <property type="entry name" value="METHYL-ACCEPTING CHEMOTAXIS PROTEIN 3"/>
    <property type="match status" value="1"/>
</dbReference>
<keyword evidence="8" id="KW-0807">Transducer</keyword>
<dbReference type="AlphaFoldDB" id="I5AQ71"/>
<keyword evidence="6 9" id="KW-0472">Membrane</keyword>
<dbReference type="Gene3D" id="6.10.340.10">
    <property type="match status" value="1"/>
</dbReference>